<dbReference type="InterPro" id="IPR046360">
    <property type="entry name" value="T-box_DNA-bd"/>
</dbReference>
<feature type="compositionally biased region" description="Polar residues" evidence="7">
    <location>
        <begin position="2487"/>
        <end position="2497"/>
    </location>
</feature>
<feature type="compositionally biased region" description="Polar residues" evidence="7">
    <location>
        <begin position="2101"/>
        <end position="2121"/>
    </location>
</feature>
<feature type="domain" description="BHLH" evidence="9">
    <location>
        <begin position="2247"/>
        <end position="2299"/>
    </location>
</feature>
<feature type="compositionally biased region" description="Polar residues" evidence="7">
    <location>
        <begin position="1859"/>
        <end position="1884"/>
    </location>
</feature>
<keyword evidence="11" id="KW-1185">Reference proteome</keyword>
<feature type="compositionally biased region" description="Basic and acidic residues" evidence="7">
    <location>
        <begin position="2642"/>
        <end position="2664"/>
    </location>
</feature>
<dbReference type="EMBL" id="JAAMOB010000017">
    <property type="protein sequence ID" value="KAF4101973.1"/>
    <property type="molecule type" value="Genomic_DNA"/>
</dbReference>
<feature type="compositionally biased region" description="Polar residues" evidence="7">
    <location>
        <begin position="2448"/>
        <end position="2457"/>
    </location>
</feature>
<evidence type="ECO:0000256" key="6">
    <source>
        <dbReference type="PROSITE-ProRule" id="PRU00201"/>
    </source>
</evidence>
<keyword evidence="2" id="KW-0805">Transcription regulation</keyword>
<organism evidence="10 11">
    <name type="scientific">Onychostoma macrolepis</name>
    <dbReference type="NCBI Taxonomy" id="369639"/>
    <lineage>
        <taxon>Eukaryota</taxon>
        <taxon>Metazoa</taxon>
        <taxon>Chordata</taxon>
        <taxon>Craniata</taxon>
        <taxon>Vertebrata</taxon>
        <taxon>Euteleostomi</taxon>
        <taxon>Actinopterygii</taxon>
        <taxon>Neopterygii</taxon>
        <taxon>Teleostei</taxon>
        <taxon>Ostariophysi</taxon>
        <taxon>Cypriniformes</taxon>
        <taxon>Cyprinidae</taxon>
        <taxon>Acrossocheilinae</taxon>
        <taxon>Onychostoma</taxon>
    </lineage>
</organism>
<feature type="region of interest" description="Disordered" evidence="7">
    <location>
        <begin position="2358"/>
        <end position="2497"/>
    </location>
</feature>
<dbReference type="SMART" id="SM00425">
    <property type="entry name" value="TBOX"/>
    <property type="match status" value="1"/>
</dbReference>
<name>A0A7J6C5H2_9TELE</name>
<feature type="compositionally biased region" description="Basic and acidic residues" evidence="7">
    <location>
        <begin position="2088"/>
        <end position="2097"/>
    </location>
</feature>
<dbReference type="InterPro" id="IPR008967">
    <property type="entry name" value="p53-like_TF_DNA-bd_sf"/>
</dbReference>
<dbReference type="Pfam" id="PF00010">
    <property type="entry name" value="HLH"/>
    <property type="match status" value="1"/>
</dbReference>
<feature type="region of interest" description="Disordered" evidence="7">
    <location>
        <begin position="464"/>
        <end position="571"/>
    </location>
</feature>
<feature type="region of interest" description="Disordered" evidence="7">
    <location>
        <begin position="2055"/>
        <end position="2185"/>
    </location>
</feature>
<feature type="DNA-binding region" description="T-box" evidence="6">
    <location>
        <begin position="109"/>
        <end position="283"/>
    </location>
</feature>
<dbReference type="InterPro" id="IPR036960">
    <property type="entry name" value="T-box_sf"/>
</dbReference>
<feature type="compositionally biased region" description="Polar residues" evidence="7">
    <location>
        <begin position="2673"/>
        <end position="2683"/>
    </location>
</feature>
<dbReference type="GO" id="GO:0000978">
    <property type="term" value="F:RNA polymerase II cis-regulatory region sequence-specific DNA binding"/>
    <property type="evidence" value="ECO:0007669"/>
    <property type="project" value="InterPro"/>
</dbReference>
<feature type="compositionally biased region" description="Basic residues" evidence="7">
    <location>
        <begin position="1409"/>
        <end position="1418"/>
    </location>
</feature>
<keyword evidence="5 6" id="KW-0539">Nucleus</keyword>
<feature type="compositionally biased region" description="Low complexity" evidence="7">
    <location>
        <begin position="2458"/>
        <end position="2476"/>
    </location>
</feature>
<dbReference type="InterPro" id="IPR018186">
    <property type="entry name" value="TF_T-box_CS"/>
</dbReference>
<evidence type="ECO:0000256" key="1">
    <source>
        <dbReference type="ARBA" id="ARBA00004123"/>
    </source>
</evidence>
<feature type="compositionally biased region" description="Polar residues" evidence="7">
    <location>
        <begin position="2055"/>
        <end position="2074"/>
    </location>
</feature>
<comment type="subcellular location">
    <subcellularLocation>
        <location evidence="1 6">Nucleus</location>
    </subcellularLocation>
</comment>
<feature type="compositionally biased region" description="Basic and acidic residues" evidence="7">
    <location>
        <begin position="2874"/>
        <end position="2885"/>
    </location>
</feature>
<evidence type="ECO:0000256" key="5">
    <source>
        <dbReference type="ARBA" id="ARBA00023242"/>
    </source>
</evidence>
<dbReference type="CDD" id="cd20195">
    <property type="entry name" value="T-box_MGA-like"/>
    <property type="match status" value="1"/>
</dbReference>
<dbReference type="GO" id="GO:0060429">
    <property type="term" value="P:epithelium development"/>
    <property type="evidence" value="ECO:0007669"/>
    <property type="project" value="UniProtKB-ARBA"/>
</dbReference>
<reference evidence="10 11" key="1">
    <citation type="submission" date="2020-04" db="EMBL/GenBank/DDBJ databases">
        <title>Chromosome-level genome assembly of a cyprinid fish Onychostoma macrolepis by integration of Nanopore Sequencing, Bionano and Hi-C technology.</title>
        <authorList>
            <person name="Wang D."/>
        </authorList>
    </citation>
    <scope>NUCLEOTIDE SEQUENCE [LARGE SCALE GENOMIC DNA]</scope>
    <source>
        <strain evidence="10">SWU-2019</strain>
        <tissue evidence="10">Muscle</tissue>
    </source>
</reference>
<gene>
    <name evidence="10" type="ORF">G5714_016773</name>
</gene>
<dbReference type="InterPro" id="IPR036638">
    <property type="entry name" value="HLH_DNA-bd_sf"/>
</dbReference>
<protein>
    <recommendedName>
        <fullName evidence="12">MAX gene-associated protein-like</fullName>
    </recommendedName>
</protein>
<dbReference type="GO" id="GO:0045893">
    <property type="term" value="P:positive regulation of DNA-templated transcription"/>
    <property type="evidence" value="ECO:0007669"/>
    <property type="project" value="InterPro"/>
</dbReference>
<evidence type="ECO:0000256" key="7">
    <source>
        <dbReference type="SAM" id="MobiDB-lite"/>
    </source>
</evidence>
<feature type="compositionally biased region" description="Pro residues" evidence="7">
    <location>
        <begin position="789"/>
        <end position="800"/>
    </location>
</feature>
<evidence type="ECO:0000259" key="8">
    <source>
        <dbReference type="PROSITE" id="PS50252"/>
    </source>
</evidence>
<feature type="domain" description="T-box" evidence="8">
    <location>
        <begin position="104"/>
        <end position="283"/>
    </location>
</feature>
<feature type="region of interest" description="Disordered" evidence="7">
    <location>
        <begin position="626"/>
        <end position="653"/>
    </location>
</feature>
<dbReference type="PROSITE" id="PS50888">
    <property type="entry name" value="BHLH"/>
    <property type="match status" value="1"/>
</dbReference>
<dbReference type="GO" id="GO:0000785">
    <property type="term" value="C:chromatin"/>
    <property type="evidence" value="ECO:0007669"/>
    <property type="project" value="TreeGrafter"/>
</dbReference>
<sequence>MADTEKQGAMVLHEEGVTAPTLALPTTSPQSIFVVLKQLQSGDSGKDKGSLMAISEANEMVKSSVGSVPTGIHPTSSTFADTNNIIQSENLPADARCKGITATLDNNSMWNEFYRCQTEMILTKQGRRMFPYCRFRLSGMEPFQNYLLAMDIVPVDNYRYKWSGKGWETNGKAEPHVSRLFVHPESPATGLHWMQYPVSFYRLKLCNNLDQEDHIILHSMHRYLPRLHIIPADKDSENIQVDRPNVVTLRFSQTEFFAVTAYQNLRITQLKIDYNPFAKGFRDDAVNARSSKAKNGMSTEEAESELKLSREMTTLNNLKTLFMKRNAAVKINKDQNVPSPTNGERKAIDGDAPVVDSNVQSLCSKKRPLSLAFSDFIKGAHVKVKRLSLENIKKNGVVLQASTTCTREQKEVMDISSKTENILKVVKDETVVGDIHRCKSTETSSKTELKIDENKTEIDEHKADKITLLSSDQNNEKGVETLSSPDTEAKSEANTKKALPHKRPERVQLPLLAQFLKLRKSKTRPTTPKPDVPISSLDSEKSCEPVLTPENASALSSSIPSVTTNSDSQPVLTSLSEKVKLSLSTTDASNITSEFTELSSSSATASPVPAETQLSVRFSPSLICSDPINAPNTTSPSPSKPDYDPTPDNISSVFHNADAVSMPDLDNTLRSQSDISPPPRCDIVNDTCSQTTPEVNTDSSDTPIVPSVTTSVFDVPSSTDNSIIPFQQLTSIPDVAESDSVSDCLLESSQGSCTELFSKEVPQNTLFTHDESLSLPLDDPSSPAFSLPSPAPSSPDPFPPSLFCERSVPPRKTLDSFPERLLDCTASSSPDLFPLGLFNDRPVPPRKILDFVTDTTLDGTLTSKESLSPSVPNGPEHPRETIDLFFQSQCSDRTGPLNDMQSAVSCETSVSDHIIPEPTKQSFNGSTFKKSKAKQRKTGKLKFFDDNGVFDRPIPVPMHPSLEDVEGQLFVSFMSKKALEIHLGDDAKLVAAEKTTENPDGASYENVEEKIEELEKILLRDLKVMRHRQVIHPVLQEVGLKLNLLDLTLEIDLQYLGVQLPIPPPVISPEGSSVSSQVRFVSRTGKTTDFTKIKGWRDKFSGSGSHTEGMASMDAGQKNLSAFCSDMLDEYLASEGKLIDERAATLSQADVTPVAYQLPTKSTSYVRTLDSVLKKQVPATLSITSNKVKPTVKTKEENKPKKPLKSGTAKQTKPVFIVNKPALSSKKPQQNKKSKNKKESKSSSPEKPALETAAEVASNKTPMVEVSGSTPSSCAAGRATGLPKTLVKLMDVEDGAVWEGKHRTFITEERAAIALATLVTAEGVSKGNPEAIRIIRRRAPPCLNVFCRLGCVCASLVHLRRHHHCGKPQCMLGCSCLRRKVVALKTPKQEQSATDESEPQGVSEENKAKWKKKNKKRKTYVLTDPETAPEPAKRVSTLWDQKSNGSDSEALFCPPPPRAPSPALLSQELQHDLEIFFSPSKQKRVEERNLNMTEDNMENKLTCARSRPFSSMCHDKQKMVDQHHISQVSTQDIEEGELVPLNLSGPAKRLEIISECSWASTDTRNYIMRIVCEHMAQDRLKHPFWIGKYFIQPISKTLQEKEDGSVDTYKVIISQPAEKKTEDEKVMQNKAELKKDIEKSEVKGLPFLSRCCPAGLLKAEKKAPDAPGRIMVNGKTYPQAKLELGKMGALHPANRLAAYITGRICPVSQSGPNVVTTSTVTKASITSIPVSTVSTVTTVTSTSASTAKPLKSVVTKPPVGKVFTQFVVNHINSQNLTNTSTSQSQPSVPKIVIPSSMLMIGREAGAPEVALSPVNAGLVTQVSKPSDSTGGSGLTPTTTTVSSPGSTTPGKKTVYITVMSRSTGLTSSGPRFTKPVTQTRPPQTQNQKVLLQVVKTADGNTLYRNPNGQLLQLVPLSQIKAIKPNLLSQGQPTFIRLPAPTAVNPKKPQGGSATIVKSFSPIPQTQTKPAVTVPISTSSSVSAKPVTLTSSKAVSLSSVPSTLKVVPGFLGQSGTCTLRILPPHPVQNTGIIAPTSSPVLPQSGFTLFKHGSSTLYNQDSTKSETPISVSSVSTEEAVGNVRNQSEMDPSKQNRCDGSEQIAENISKLPSSGASSPKPSQFSGGGSSLAETGNKANPKVTEKDFDIAPVSDEEEMGSDVTELTDDSDLYSDDDREDTYSLSGSDQVERMLDTDGLGSEMKDFAEVVVDIETIEESAEENSIAKFRASALRRNQHLSNWRHIHNKRLEVKVRRVRLERIRRRTLKECFLKLQATLGNPSKNFETSKMRILTMAQKEIESLVKQEDRLVIKRQRLQFKRQRYLQTLSLLCDKSTESISQKLSEIIVKQKALETQSKAKEVKSQLNETMPKPKPKLDDLGSKQKGLAYQNKLTDVPKPAYSPSKPMDLSIKKHISLEKTESASKSAPTASPVNLDSSKNTLKTQDKEKGSTSKPSQPSFNSSPQKKPVSVPSPIKLSSVPRERTRPNILSRASSQVTQGSPVKEPLLTNVCIPQVFPLMNTMVPCNQIITINNPLQPIGITSVGTQQSSTPGVASVSIVPAVSHPVGVDNPLPLLQPQFIKITNSPVNINTQVDSANLPNITNVISLVPPAENLVIPQKVVEDTSVVQAQPTSVPAPVENQQHSSDVKIPDLEERAVVDEPQSKDVPKQPVGGDENSASVMSSNQEGLDKKGPDDSNDPEDENLLSLLDELVLLSQQLNNEDEDQRIVVPGEVQTCSDKQADPERDDDRALSPLFLTLDEDLMSPDSKDEIDIPPKVDDLVKVIFGSDSPSVSSESGVAPSTNVQSPQAPACCIKGDAPTPPPLLHMKAACEAASGQSANEGTSVAWRPMPKLVPLGLKAQDAVLNKVTGSPVFKPDSNEEDVHRPQM</sequence>
<feature type="compositionally biased region" description="Polar residues" evidence="7">
    <location>
        <begin position="2629"/>
        <end position="2641"/>
    </location>
</feature>
<evidence type="ECO:0000259" key="9">
    <source>
        <dbReference type="PROSITE" id="PS50888"/>
    </source>
</evidence>
<dbReference type="PROSITE" id="PS50252">
    <property type="entry name" value="TBOX_3"/>
    <property type="match status" value="1"/>
</dbReference>
<evidence type="ECO:0008006" key="12">
    <source>
        <dbReference type="Google" id="ProtNLM"/>
    </source>
</evidence>
<dbReference type="InterPro" id="IPR011598">
    <property type="entry name" value="bHLH_dom"/>
</dbReference>
<feature type="compositionally biased region" description="Polar residues" evidence="7">
    <location>
        <begin position="2419"/>
        <end position="2439"/>
    </location>
</feature>
<feature type="region of interest" description="Disordered" evidence="7">
    <location>
        <begin position="2629"/>
        <end position="2699"/>
    </location>
</feature>
<proteinExistence type="predicted"/>
<dbReference type="GO" id="GO:0000981">
    <property type="term" value="F:DNA-binding transcription factor activity, RNA polymerase II-specific"/>
    <property type="evidence" value="ECO:0007669"/>
    <property type="project" value="TreeGrafter"/>
</dbReference>
<dbReference type="PRINTS" id="PR00937">
    <property type="entry name" value="TBOX"/>
</dbReference>
<dbReference type="Gene3D" id="2.60.40.820">
    <property type="entry name" value="Transcription factor, T-box"/>
    <property type="match status" value="1"/>
</dbReference>
<feature type="compositionally biased region" description="Low complexity" evidence="7">
    <location>
        <begin position="773"/>
        <end position="788"/>
    </location>
</feature>
<dbReference type="SUPFAM" id="SSF47459">
    <property type="entry name" value="HLH, helix-loop-helix DNA-binding domain"/>
    <property type="match status" value="1"/>
</dbReference>
<dbReference type="PROSITE" id="PS01264">
    <property type="entry name" value="TBOX_2"/>
    <property type="match status" value="1"/>
</dbReference>
<keyword evidence="3 6" id="KW-0238">DNA-binding</keyword>
<feature type="region of interest" description="Disordered" evidence="7">
    <location>
        <begin position="2866"/>
        <end position="2885"/>
    </location>
</feature>
<feature type="compositionally biased region" description="Basic residues" evidence="7">
    <location>
        <begin position="1229"/>
        <end position="1238"/>
    </location>
</feature>
<dbReference type="PANTHER" id="PTHR11267:SF32">
    <property type="entry name" value="MAX GENE-ASSOCIATED PROTEIN"/>
    <property type="match status" value="1"/>
</dbReference>
<dbReference type="GO" id="GO:0005634">
    <property type="term" value="C:nucleus"/>
    <property type="evidence" value="ECO:0007669"/>
    <property type="project" value="UniProtKB-SubCell"/>
</dbReference>
<evidence type="ECO:0000256" key="4">
    <source>
        <dbReference type="ARBA" id="ARBA00023163"/>
    </source>
</evidence>
<feature type="region of interest" description="Disordered" evidence="7">
    <location>
        <begin position="1387"/>
        <end position="1418"/>
    </location>
</feature>
<dbReference type="SUPFAM" id="SSF49417">
    <property type="entry name" value="p53-like transcription factors"/>
    <property type="match status" value="1"/>
</dbReference>
<feature type="region of interest" description="Disordered" evidence="7">
    <location>
        <begin position="1190"/>
        <end position="1275"/>
    </location>
</feature>
<dbReference type="GO" id="GO:0046983">
    <property type="term" value="F:protein dimerization activity"/>
    <property type="evidence" value="ECO:0007669"/>
    <property type="project" value="InterPro"/>
</dbReference>
<evidence type="ECO:0000313" key="10">
    <source>
        <dbReference type="EMBL" id="KAF4101973.1"/>
    </source>
</evidence>
<dbReference type="InterPro" id="IPR001699">
    <property type="entry name" value="TF_T-box"/>
</dbReference>
<feature type="region of interest" description="Disordered" evidence="7">
    <location>
        <begin position="1822"/>
        <end position="1884"/>
    </location>
</feature>
<dbReference type="Pfam" id="PF16059">
    <property type="entry name" value="MGA_dom"/>
    <property type="match status" value="1"/>
</dbReference>
<accession>A0A7J6C5H2</accession>
<dbReference type="InterPro" id="IPR032060">
    <property type="entry name" value="MGA_dom"/>
</dbReference>
<feature type="region of interest" description="Disordered" evidence="7">
    <location>
        <begin position="2785"/>
        <end position="2812"/>
    </location>
</feature>
<feature type="compositionally biased region" description="Polar residues" evidence="7">
    <location>
        <begin position="550"/>
        <end position="571"/>
    </location>
</feature>
<dbReference type="Gene3D" id="4.10.280.10">
    <property type="entry name" value="Helix-loop-helix DNA-binding domain"/>
    <property type="match status" value="1"/>
</dbReference>
<evidence type="ECO:0000313" key="11">
    <source>
        <dbReference type="Proteomes" id="UP000579812"/>
    </source>
</evidence>
<dbReference type="GO" id="GO:0009653">
    <property type="term" value="P:anatomical structure morphogenesis"/>
    <property type="evidence" value="ECO:0007669"/>
    <property type="project" value="UniProtKB-ARBA"/>
</dbReference>
<feature type="region of interest" description="Disordered" evidence="7">
    <location>
        <begin position="771"/>
        <end position="802"/>
    </location>
</feature>
<keyword evidence="4" id="KW-0804">Transcription</keyword>
<dbReference type="FunFam" id="2.60.40.820:FF:000009">
    <property type="entry name" value="MAX gene-associated protein isoform X1"/>
    <property type="match status" value="1"/>
</dbReference>
<evidence type="ECO:0000256" key="2">
    <source>
        <dbReference type="ARBA" id="ARBA00023015"/>
    </source>
</evidence>
<dbReference type="Pfam" id="PF00907">
    <property type="entry name" value="T-box"/>
    <property type="match status" value="1"/>
</dbReference>
<dbReference type="GO" id="GO:0001708">
    <property type="term" value="P:cell fate specification"/>
    <property type="evidence" value="ECO:0007669"/>
    <property type="project" value="TreeGrafter"/>
</dbReference>
<dbReference type="PANTHER" id="PTHR11267">
    <property type="entry name" value="T-BOX PROTEIN-RELATED"/>
    <property type="match status" value="1"/>
</dbReference>
<comment type="caution">
    <text evidence="10">The sequence shown here is derived from an EMBL/GenBank/DDBJ whole genome shotgun (WGS) entry which is preliminary data.</text>
</comment>
<feature type="compositionally biased region" description="Low complexity" evidence="7">
    <location>
        <begin position="2785"/>
        <end position="2798"/>
    </location>
</feature>
<dbReference type="Proteomes" id="UP000579812">
    <property type="component" value="Unassembled WGS sequence"/>
</dbReference>
<evidence type="ECO:0000256" key="3">
    <source>
        <dbReference type="ARBA" id="ARBA00023125"/>
    </source>
</evidence>
<feature type="compositionally biased region" description="Low complexity" evidence="7">
    <location>
        <begin position="1825"/>
        <end position="1850"/>
    </location>
</feature>
<dbReference type="SMART" id="SM00353">
    <property type="entry name" value="HLH"/>
    <property type="match status" value="1"/>
</dbReference>
<feature type="compositionally biased region" description="Acidic residues" evidence="7">
    <location>
        <begin position="2150"/>
        <end position="2175"/>
    </location>
</feature>